<dbReference type="HOGENOM" id="CLU_039613_6_1_7"/>
<dbReference type="CDD" id="cd05466">
    <property type="entry name" value="PBP2_LTTR_substrate"/>
    <property type="match status" value="1"/>
</dbReference>
<dbReference type="Pfam" id="PF03466">
    <property type="entry name" value="LysR_substrate"/>
    <property type="match status" value="1"/>
</dbReference>
<evidence type="ECO:0000256" key="3">
    <source>
        <dbReference type="ARBA" id="ARBA00023125"/>
    </source>
</evidence>
<dbReference type="InterPro" id="IPR000847">
    <property type="entry name" value="LysR_HTH_N"/>
</dbReference>
<reference evidence="6 7" key="1">
    <citation type="submission" date="2009-01" db="EMBL/GenBank/DDBJ databases">
        <title>Complete sequence of Geobacter sp. FRC-32.</title>
        <authorList>
            <consortium name="US DOE Joint Genome Institute"/>
            <person name="Lucas S."/>
            <person name="Copeland A."/>
            <person name="Lapidus A."/>
            <person name="Glavina del Rio T."/>
            <person name="Dalin E."/>
            <person name="Tice H."/>
            <person name="Bruce D."/>
            <person name="Goodwin L."/>
            <person name="Pitluck S."/>
            <person name="Saunders E."/>
            <person name="Brettin T."/>
            <person name="Detter J.C."/>
            <person name="Han C."/>
            <person name="Larimer F."/>
            <person name="Land M."/>
            <person name="Hauser L."/>
            <person name="Kyrpides N."/>
            <person name="Ovchinnikova G."/>
            <person name="Kostka J."/>
            <person name="Richardson P."/>
        </authorList>
    </citation>
    <scope>NUCLEOTIDE SEQUENCE [LARGE SCALE GENOMIC DNA]</scope>
    <source>
        <strain evidence="7">DSM 22248 / JCM 15807 / FRC-32</strain>
    </source>
</reference>
<dbReference type="GO" id="GO:0003700">
    <property type="term" value="F:DNA-binding transcription factor activity"/>
    <property type="evidence" value="ECO:0007669"/>
    <property type="project" value="InterPro"/>
</dbReference>
<feature type="domain" description="HTH lysR-type" evidence="5">
    <location>
        <begin position="1"/>
        <end position="58"/>
    </location>
</feature>
<dbReference type="RefSeq" id="WP_012646821.1">
    <property type="nucleotide sequence ID" value="NC_011979.1"/>
</dbReference>
<dbReference type="GO" id="GO:0000976">
    <property type="term" value="F:transcription cis-regulatory region binding"/>
    <property type="evidence" value="ECO:0007669"/>
    <property type="project" value="TreeGrafter"/>
</dbReference>
<evidence type="ECO:0000259" key="5">
    <source>
        <dbReference type="PROSITE" id="PS50931"/>
    </source>
</evidence>
<evidence type="ECO:0000256" key="1">
    <source>
        <dbReference type="ARBA" id="ARBA00009437"/>
    </source>
</evidence>
<name>B9M6N2_GEODF</name>
<keyword evidence="7" id="KW-1185">Reference proteome</keyword>
<dbReference type="KEGG" id="geo:Geob_1734"/>
<protein>
    <submittedName>
        <fullName evidence="6">Helix-turn-helix transcriptional regulator, LysR family</fullName>
    </submittedName>
</protein>
<dbReference type="InterPro" id="IPR005119">
    <property type="entry name" value="LysR_subst-bd"/>
</dbReference>
<dbReference type="AlphaFoldDB" id="B9M6N2"/>
<dbReference type="Pfam" id="PF00126">
    <property type="entry name" value="HTH_1"/>
    <property type="match status" value="1"/>
</dbReference>
<dbReference type="OrthoDB" id="3252676at2"/>
<accession>B9M6N2</accession>
<evidence type="ECO:0000313" key="6">
    <source>
        <dbReference type="EMBL" id="ACM20092.1"/>
    </source>
</evidence>
<dbReference type="NCBIfam" id="NF041036">
    <property type="entry name" value="decaheme_TF"/>
    <property type="match status" value="1"/>
</dbReference>
<dbReference type="SUPFAM" id="SSF53850">
    <property type="entry name" value="Periplasmic binding protein-like II"/>
    <property type="match status" value="1"/>
</dbReference>
<keyword evidence="4" id="KW-0804">Transcription</keyword>
<dbReference type="Gene3D" id="1.10.10.10">
    <property type="entry name" value="Winged helix-like DNA-binding domain superfamily/Winged helix DNA-binding domain"/>
    <property type="match status" value="1"/>
</dbReference>
<dbReference type="FunFam" id="1.10.10.10:FF:000001">
    <property type="entry name" value="LysR family transcriptional regulator"/>
    <property type="match status" value="1"/>
</dbReference>
<gene>
    <name evidence="6" type="ordered locus">Geob_1734</name>
</gene>
<keyword evidence="3" id="KW-0238">DNA-binding</keyword>
<dbReference type="InterPro" id="IPR036390">
    <property type="entry name" value="WH_DNA-bd_sf"/>
</dbReference>
<evidence type="ECO:0000256" key="2">
    <source>
        <dbReference type="ARBA" id="ARBA00023015"/>
    </source>
</evidence>
<dbReference type="PANTHER" id="PTHR30126:SF91">
    <property type="entry name" value="LYSR FAMILY TRANSCRIPTIONAL REGULATOR"/>
    <property type="match status" value="1"/>
</dbReference>
<dbReference type="PRINTS" id="PR00039">
    <property type="entry name" value="HTHLYSR"/>
</dbReference>
<sequence>METQYLKTLHTVVKTGSFSLAASDLCITQSAVSQRIKFLEERYGLSLVDRSGQSVTPTEAGRIVLQKTEQILLLEKELEAELNSLGRKSRLAFCCTPTFGIVYLPKVLNKFFLSNSDDLDFKFVLNPPEQSLKGLLSNEFHMAVIEHCNPVEAADVVTMPLPPDDLVFISSPSLAIPTELSLEELLQQRLIARREGCSSRHLLQKNLAEHGRSIDDFKGIIMHDDLHLTIQTVLAGSGIAFVSRSLVKDQIQRGQLHEHMVKGFNCTRYRTIIFKRRHSENPTLIDFVSHIKAVLPGC</sequence>
<keyword evidence="2" id="KW-0805">Transcription regulation</keyword>
<evidence type="ECO:0000256" key="4">
    <source>
        <dbReference type="ARBA" id="ARBA00023163"/>
    </source>
</evidence>
<organism evidence="6 7">
    <name type="scientific">Geotalea daltonii (strain DSM 22248 / JCM 15807 / FRC-32)</name>
    <name type="common">Geobacter daltonii</name>
    <dbReference type="NCBI Taxonomy" id="316067"/>
    <lineage>
        <taxon>Bacteria</taxon>
        <taxon>Pseudomonadati</taxon>
        <taxon>Thermodesulfobacteriota</taxon>
        <taxon>Desulfuromonadia</taxon>
        <taxon>Geobacterales</taxon>
        <taxon>Geobacteraceae</taxon>
        <taxon>Geotalea</taxon>
    </lineage>
</organism>
<comment type="similarity">
    <text evidence="1">Belongs to the LysR transcriptional regulatory family.</text>
</comment>
<dbReference type="eggNOG" id="COG0583">
    <property type="taxonomic scope" value="Bacteria"/>
</dbReference>
<dbReference type="EMBL" id="CP001390">
    <property type="protein sequence ID" value="ACM20092.1"/>
    <property type="molecule type" value="Genomic_DNA"/>
</dbReference>
<dbReference type="InterPro" id="IPR036388">
    <property type="entry name" value="WH-like_DNA-bd_sf"/>
</dbReference>
<dbReference type="PANTHER" id="PTHR30126">
    <property type="entry name" value="HTH-TYPE TRANSCRIPTIONAL REGULATOR"/>
    <property type="match status" value="1"/>
</dbReference>
<evidence type="ECO:0000313" key="7">
    <source>
        <dbReference type="Proteomes" id="UP000007721"/>
    </source>
</evidence>
<dbReference type="Gene3D" id="3.40.190.290">
    <property type="match status" value="1"/>
</dbReference>
<dbReference type="SUPFAM" id="SSF46785">
    <property type="entry name" value="Winged helix' DNA-binding domain"/>
    <property type="match status" value="1"/>
</dbReference>
<proteinExistence type="inferred from homology"/>
<dbReference type="Proteomes" id="UP000007721">
    <property type="component" value="Chromosome"/>
</dbReference>
<dbReference type="PROSITE" id="PS50931">
    <property type="entry name" value="HTH_LYSR"/>
    <property type="match status" value="1"/>
</dbReference>
<dbReference type="STRING" id="316067.Geob_1734"/>